<dbReference type="InterPro" id="IPR018076">
    <property type="entry name" value="T2SS_GspF_dom"/>
</dbReference>
<sequence length="376" mass="41771">MKFDFSALRDLLSGIRKQFDKFSINNVNDRLSRWLAQKTFSTTDRLTLYEDLAFLLENNLPVEKALNAMILSYGEKRPPVVFCLEDALSAISRGKSVDQGLSEWIPRQEAAILSAGAQDGNLAAALYRAITVVQGMDDMKSALMSTLAYPMLLLGTTFAMMKMVTVYFLPRLETLSSKENWGGALWWLNTISEFFVNNALLLGVLILLIAGFVAWSMPNLTGKVRKHVLDRIMPWSVYRDILGVGFLLNFSALMRAQVTTQDAIDILSNHAPPWLFERLAATQNQVSQGDHLGIALRNAGFGFPSPRAIDKLALLTDGDNAENIIENFARVWLKQTVSKIKKTAKLLSNIALGTNAGYMILILLATQDLNNLVGNH</sequence>
<dbReference type="RefSeq" id="WP_152963816.1">
    <property type="nucleotide sequence ID" value="NZ_CAWOZU010000003.1"/>
</dbReference>
<proteinExistence type="inferred from homology"/>
<keyword evidence="6 7" id="KW-0472">Membrane</keyword>
<evidence type="ECO:0000313" key="9">
    <source>
        <dbReference type="EMBL" id="MQL50047.1"/>
    </source>
</evidence>
<evidence type="ECO:0000259" key="8">
    <source>
        <dbReference type="Pfam" id="PF00482"/>
    </source>
</evidence>
<feature type="transmembrane region" description="Helical" evidence="7">
    <location>
        <begin position="147"/>
        <end position="169"/>
    </location>
</feature>
<evidence type="ECO:0000256" key="1">
    <source>
        <dbReference type="ARBA" id="ARBA00004651"/>
    </source>
</evidence>
<reference evidence="9 10" key="1">
    <citation type="journal article" date="2019" name="Nature">
        <title>A new antibiotic selectively kills Gram-negative pathogens.</title>
        <authorList>
            <person name="Imai Y."/>
            <person name="Meyer K.J."/>
            <person name="Iinishi A."/>
            <person name="Favre-Godal Q."/>
            <person name="Green R."/>
            <person name="Manuse S."/>
            <person name="Caboni M."/>
            <person name="Mori M."/>
            <person name="Niles S."/>
            <person name="Ghiglieri M."/>
            <person name="Honrao C."/>
            <person name="Ma X."/>
            <person name="Guo J.J."/>
            <person name="Makriyannis A."/>
            <person name="Linares-Otoya L."/>
            <person name="Boehringer N."/>
            <person name="Wuisan Z.G."/>
            <person name="Kaur H."/>
            <person name="Wu R."/>
            <person name="Mateus A."/>
            <person name="Typas A."/>
            <person name="Savitski M.M."/>
            <person name="Espinoza J.L."/>
            <person name="O'Rourke A."/>
            <person name="Nelson K.E."/>
            <person name="Hiller S."/>
            <person name="Noinaj N."/>
            <person name="Schaeberle T.F."/>
            <person name="D'Onofrio A."/>
            <person name="Lewis K."/>
        </authorList>
    </citation>
    <scope>NUCLEOTIDE SEQUENCE [LARGE SCALE GENOMIC DNA]</scope>
    <source>
        <strain evidence="9 10">HGB 1456</strain>
    </source>
</reference>
<dbReference type="EMBL" id="WHZZ01000012">
    <property type="protein sequence ID" value="MQL50047.1"/>
    <property type="molecule type" value="Genomic_DNA"/>
</dbReference>
<keyword evidence="4 7" id="KW-0812">Transmembrane</keyword>
<evidence type="ECO:0000256" key="4">
    <source>
        <dbReference type="ARBA" id="ARBA00022692"/>
    </source>
</evidence>
<comment type="subcellular location">
    <subcellularLocation>
        <location evidence="1">Cell membrane</location>
        <topology evidence="1">Multi-pass membrane protein</topology>
    </subcellularLocation>
</comment>
<name>A0A7C9KVF8_9GAMM</name>
<dbReference type="PANTHER" id="PTHR30012:SF0">
    <property type="entry name" value="TYPE II SECRETION SYSTEM PROTEIN F-RELATED"/>
    <property type="match status" value="1"/>
</dbReference>
<comment type="caution">
    <text evidence="9">The sequence shown here is derived from an EMBL/GenBank/DDBJ whole genome shotgun (WGS) entry which is preliminary data.</text>
</comment>
<organism evidence="9 10">
    <name type="scientific">Photorhabdus khanii</name>
    <dbReference type="NCBI Taxonomy" id="1004150"/>
    <lineage>
        <taxon>Bacteria</taxon>
        <taxon>Pseudomonadati</taxon>
        <taxon>Pseudomonadota</taxon>
        <taxon>Gammaproteobacteria</taxon>
        <taxon>Enterobacterales</taxon>
        <taxon>Morganellaceae</taxon>
        <taxon>Photorhabdus</taxon>
    </lineage>
</organism>
<dbReference type="Proteomes" id="UP000481739">
    <property type="component" value="Unassembled WGS sequence"/>
</dbReference>
<comment type="similarity">
    <text evidence="2">Belongs to the GSP F family.</text>
</comment>
<dbReference type="Pfam" id="PF00482">
    <property type="entry name" value="T2SSF"/>
    <property type="match status" value="2"/>
</dbReference>
<dbReference type="GO" id="GO:0005886">
    <property type="term" value="C:plasma membrane"/>
    <property type="evidence" value="ECO:0007669"/>
    <property type="project" value="UniProtKB-SubCell"/>
</dbReference>
<evidence type="ECO:0000256" key="3">
    <source>
        <dbReference type="ARBA" id="ARBA00022475"/>
    </source>
</evidence>
<feature type="domain" description="Type II secretion system protein GspF" evidence="8">
    <location>
        <begin position="50"/>
        <end position="170"/>
    </location>
</feature>
<keyword evidence="5 7" id="KW-1133">Transmembrane helix</keyword>
<evidence type="ECO:0000256" key="6">
    <source>
        <dbReference type="ARBA" id="ARBA00023136"/>
    </source>
</evidence>
<evidence type="ECO:0000313" key="10">
    <source>
        <dbReference type="Proteomes" id="UP000481739"/>
    </source>
</evidence>
<evidence type="ECO:0000256" key="5">
    <source>
        <dbReference type="ARBA" id="ARBA00022989"/>
    </source>
</evidence>
<protein>
    <submittedName>
        <fullName evidence="9">General secretion pathway protein GspF</fullName>
    </submittedName>
</protein>
<accession>A0A7C9KVF8</accession>
<feature type="transmembrane region" description="Helical" evidence="7">
    <location>
        <begin position="195"/>
        <end position="217"/>
    </location>
</feature>
<gene>
    <name evidence="9" type="ORF">GEA64_19675</name>
</gene>
<keyword evidence="3" id="KW-1003">Cell membrane</keyword>
<feature type="transmembrane region" description="Helical" evidence="7">
    <location>
        <begin position="346"/>
        <end position="366"/>
    </location>
</feature>
<dbReference type="PANTHER" id="PTHR30012">
    <property type="entry name" value="GENERAL SECRETION PATHWAY PROTEIN"/>
    <property type="match status" value="1"/>
</dbReference>
<dbReference type="AlphaFoldDB" id="A0A7C9KVF8"/>
<dbReference type="InterPro" id="IPR003004">
    <property type="entry name" value="GspF/PilC"/>
</dbReference>
<evidence type="ECO:0000256" key="2">
    <source>
        <dbReference type="ARBA" id="ARBA00005745"/>
    </source>
</evidence>
<evidence type="ECO:0000256" key="7">
    <source>
        <dbReference type="SAM" id="Phobius"/>
    </source>
</evidence>
<dbReference type="InterPro" id="IPR042094">
    <property type="entry name" value="T2SS_GspF_sf"/>
</dbReference>
<dbReference type="Gene3D" id="1.20.81.30">
    <property type="entry name" value="Type II secretion system (T2SS), domain F"/>
    <property type="match status" value="2"/>
</dbReference>
<feature type="domain" description="Type II secretion system protein GspF" evidence="8">
    <location>
        <begin position="246"/>
        <end position="365"/>
    </location>
</feature>